<dbReference type="InterPro" id="IPR027417">
    <property type="entry name" value="P-loop_NTPase"/>
</dbReference>
<dbReference type="EMBL" id="JALAOH010000012">
    <property type="protein sequence ID" value="MCY8316246.1"/>
    <property type="molecule type" value="Genomic_DNA"/>
</dbReference>
<name>A0AAP3CH97_BACVA</name>
<gene>
    <name evidence="1" type="ORF">MOC71_05685</name>
</gene>
<comment type="caution">
    <text evidence="1">The sequence shown here is derived from an EMBL/GenBank/DDBJ whole genome shotgun (WGS) entry which is preliminary data.</text>
</comment>
<sequence>MIIWINGAFGFGITQTAFELHRRLKPSYMYNPEKKGSMIPPEIAEEDFQSYSLWRAFNYSLLASLPIHTAGSPIFAEHLQTDNMSIQDAAETIAARASLTLAPDTRGNLRRFTDRLIVKLNHIRIK</sequence>
<dbReference type="Gene3D" id="3.40.50.300">
    <property type="entry name" value="P-loop containing nucleotide triphosphate hydrolases"/>
    <property type="match status" value="1"/>
</dbReference>
<protein>
    <submittedName>
        <fullName evidence="1">Uncharacterized protein</fullName>
    </submittedName>
</protein>
<accession>A0AAP3CH97</accession>
<evidence type="ECO:0000313" key="1">
    <source>
        <dbReference type="EMBL" id="MCY8316246.1"/>
    </source>
</evidence>
<dbReference type="Proteomes" id="UP001067121">
    <property type="component" value="Unassembled WGS sequence"/>
</dbReference>
<evidence type="ECO:0000313" key="2">
    <source>
        <dbReference type="Proteomes" id="UP001067121"/>
    </source>
</evidence>
<dbReference type="AlphaFoldDB" id="A0AAP3CH97"/>
<reference evidence="1" key="1">
    <citation type="submission" date="2022-02" db="EMBL/GenBank/DDBJ databases">
        <title>Crop Bioprotection Bacillus Genome Sequencing.</title>
        <authorList>
            <person name="Dunlap C."/>
        </authorList>
    </citation>
    <scope>NUCLEOTIDE SEQUENCE</scope>
    <source>
        <strain evidence="1">98-1</strain>
    </source>
</reference>
<dbReference type="RefSeq" id="WP_268542824.1">
    <property type="nucleotide sequence ID" value="NZ_JALAOH010000012.1"/>
</dbReference>
<proteinExistence type="predicted"/>
<organism evidence="1 2">
    <name type="scientific">Bacillus vallismortis</name>
    <dbReference type="NCBI Taxonomy" id="72361"/>
    <lineage>
        <taxon>Bacteria</taxon>
        <taxon>Bacillati</taxon>
        <taxon>Bacillota</taxon>
        <taxon>Bacilli</taxon>
        <taxon>Bacillales</taxon>
        <taxon>Bacillaceae</taxon>
        <taxon>Bacillus</taxon>
    </lineage>
</organism>